<feature type="region of interest" description="Disordered" evidence="1">
    <location>
        <begin position="286"/>
        <end position="307"/>
    </location>
</feature>
<sequence length="512" mass="55468">MGAQGQPCRLDIVKDLATKSNFSGPPPPFNLKSQPGGPCATQIFVAGAGEGKVHIFKDVDLKGQFLKMANCEPMRHGTGVVHQHRRQHRAGRNAICYPLEKAGGYQVRFSALTATAKPSTRSTERGKKLEGHRYIEKKGPKSNNRNQFMEFASSRTRTALRNHASGRINAKRLTVWALAPTDFEPRFISEVLEKILPTLRRNGARWIGKTRHGESTLALLMPMLEIDAPVEDAGQGAPEPSIVTAKHFDPFMGERAERALPAVFDDGDLHKQGASVLNALLRPSEEGPTLRAKRGPSAFAPGAPRQAVNNSCGHALEKKTRACCGKHGDGPTSPNNYPTGVKEKPEWSLHLAKRLMRGEDAPSASITRGPSAVAGTGCAGELSSVDATEQQAIYAATQQQFFEGNKRDSGALVDLTSPPRKRLTTGARAPFGRGGELSDQAFFNQNQVDSGAKMDLTTPPRQRPNAAGDDFNLEAELERHLDLEHDSERQLTEEARNQAAEDAAGQGGAMEE</sequence>
<evidence type="ECO:0000313" key="3">
    <source>
        <dbReference type="Proteomes" id="UP001189429"/>
    </source>
</evidence>
<keyword evidence="3" id="KW-1185">Reference proteome</keyword>
<protein>
    <submittedName>
        <fullName evidence="2">Uncharacterized protein</fullName>
    </submittedName>
</protein>
<organism evidence="2 3">
    <name type="scientific">Prorocentrum cordatum</name>
    <dbReference type="NCBI Taxonomy" id="2364126"/>
    <lineage>
        <taxon>Eukaryota</taxon>
        <taxon>Sar</taxon>
        <taxon>Alveolata</taxon>
        <taxon>Dinophyceae</taxon>
        <taxon>Prorocentrales</taxon>
        <taxon>Prorocentraceae</taxon>
        <taxon>Prorocentrum</taxon>
    </lineage>
</organism>
<evidence type="ECO:0000313" key="2">
    <source>
        <dbReference type="EMBL" id="CAK0872464.1"/>
    </source>
</evidence>
<proteinExistence type="predicted"/>
<comment type="caution">
    <text evidence="2">The sequence shown here is derived from an EMBL/GenBank/DDBJ whole genome shotgun (WGS) entry which is preliminary data.</text>
</comment>
<feature type="region of interest" description="Disordered" evidence="1">
    <location>
        <begin position="451"/>
        <end position="470"/>
    </location>
</feature>
<feature type="region of interest" description="Disordered" evidence="1">
    <location>
        <begin position="482"/>
        <end position="512"/>
    </location>
</feature>
<feature type="region of interest" description="Disordered" evidence="1">
    <location>
        <begin position="409"/>
        <end position="440"/>
    </location>
</feature>
<accession>A0ABN9VGY2</accession>
<gene>
    <name evidence="2" type="ORF">PCOR1329_LOCUS57914</name>
</gene>
<feature type="compositionally biased region" description="Basic and acidic residues" evidence="1">
    <location>
        <begin position="482"/>
        <end position="496"/>
    </location>
</feature>
<dbReference type="Proteomes" id="UP001189429">
    <property type="component" value="Unassembled WGS sequence"/>
</dbReference>
<evidence type="ECO:0000256" key="1">
    <source>
        <dbReference type="SAM" id="MobiDB-lite"/>
    </source>
</evidence>
<dbReference type="EMBL" id="CAUYUJ010017170">
    <property type="protein sequence ID" value="CAK0872464.1"/>
    <property type="molecule type" value="Genomic_DNA"/>
</dbReference>
<name>A0ABN9VGY2_9DINO</name>
<reference evidence="2" key="1">
    <citation type="submission" date="2023-10" db="EMBL/GenBank/DDBJ databases">
        <authorList>
            <person name="Chen Y."/>
            <person name="Shah S."/>
            <person name="Dougan E. K."/>
            <person name="Thang M."/>
            <person name="Chan C."/>
        </authorList>
    </citation>
    <scope>NUCLEOTIDE SEQUENCE [LARGE SCALE GENOMIC DNA]</scope>
</reference>